<organism evidence="3 4">
    <name type="scientific">Marinicrinis lubricantis</name>
    <dbReference type="NCBI Taxonomy" id="2086470"/>
    <lineage>
        <taxon>Bacteria</taxon>
        <taxon>Bacillati</taxon>
        <taxon>Bacillota</taxon>
        <taxon>Bacilli</taxon>
        <taxon>Bacillales</taxon>
        <taxon>Paenibacillaceae</taxon>
    </lineage>
</organism>
<dbReference type="EMBL" id="JBHSQV010000002">
    <property type="protein sequence ID" value="MFC5984967.1"/>
    <property type="molecule type" value="Genomic_DNA"/>
</dbReference>
<keyword evidence="1" id="KW-0067">ATP-binding</keyword>
<dbReference type="SUPFAM" id="SSF56059">
    <property type="entry name" value="Glutathione synthetase ATP-binding domain-like"/>
    <property type="match status" value="1"/>
</dbReference>
<dbReference type="InterPro" id="IPR011761">
    <property type="entry name" value="ATP-grasp"/>
</dbReference>
<keyword evidence="1" id="KW-0547">Nucleotide-binding</keyword>
<dbReference type="Pfam" id="PF14398">
    <property type="entry name" value="ATPgrasp_YheCD"/>
    <property type="match status" value="1"/>
</dbReference>
<proteinExistence type="predicted"/>
<keyword evidence="4" id="KW-1185">Reference proteome</keyword>
<dbReference type="Proteomes" id="UP001596250">
    <property type="component" value="Unassembled WGS sequence"/>
</dbReference>
<dbReference type="RefSeq" id="WP_379891360.1">
    <property type="nucleotide sequence ID" value="NZ_CBCSCT010000008.1"/>
</dbReference>
<protein>
    <submittedName>
        <fullName evidence="3">YheC/YheD family protein</fullName>
    </submittedName>
</protein>
<name>A0ABW1IH61_9BACL</name>
<reference evidence="4" key="1">
    <citation type="journal article" date="2019" name="Int. J. Syst. Evol. Microbiol.">
        <title>The Global Catalogue of Microorganisms (GCM) 10K type strain sequencing project: providing services to taxonomists for standard genome sequencing and annotation.</title>
        <authorList>
            <consortium name="The Broad Institute Genomics Platform"/>
            <consortium name="The Broad Institute Genome Sequencing Center for Infectious Disease"/>
            <person name="Wu L."/>
            <person name="Ma J."/>
        </authorList>
    </citation>
    <scope>NUCLEOTIDE SEQUENCE [LARGE SCALE GENOMIC DNA]</scope>
    <source>
        <strain evidence="4">CCM 8749</strain>
    </source>
</reference>
<evidence type="ECO:0000313" key="4">
    <source>
        <dbReference type="Proteomes" id="UP001596250"/>
    </source>
</evidence>
<gene>
    <name evidence="3" type="ORF">ACFPXP_00400</name>
</gene>
<evidence type="ECO:0000259" key="2">
    <source>
        <dbReference type="PROSITE" id="PS50975"/>
    </source>
</evidence>
<dbReference type="InterPro" id="IPR026838">
    <property type="entry name" value="YheC/D"/>
</dbReference>
<accession>A0ABW1IH61</accession>
<feature type="domain" description="ATP-grasp" evidence="2">
    <location>
        <begin position="206"/>
        <end position="444"/>
    </location>
</feature>
<sequence>MVFSKCTLKFSSKASNTIYLTPSLRKQLRIASRNVTLRFGQKSVSVQVRGLRRTGSQLIVPLSIKNALYIPTGGSCSIEANRGEIQLGPIIGIMTGITKDPNRPFGNRTDYIKQLLNMGGKKAYTYAFSPRSIDWNQGTVVGYFLNPSGGFVRRKVSLPNVIYNRLPSRSAEKSPELNHLKERLVRKRIPLFNWSFFDKWDVYHMLEGTSEYKKYVPESAIDPSPDKIKQMLEKHQFLYLKPTSGSLGIGIYRITYSPKKGYYVRYRKNGKNVLLRIQSFPDLMRMLGHRRGRLSKYVAQQGIRLIEIDRCPIDFRFHMVKNGQGNWVVAAIGAKKAGRGSVTTHLRTGGHLMTPLQALNQVYSPEQSRRILEQAKEASVRLAESIEQNYHHMLGELGFDIGIDQRGNIWMFEANAKPGRSIFKHPALKDSGRSTISQLIDYCVYLSPFASGRGDR</sequence>
<comment type="caution">
    <text evidence="3">The sequence shown here is derived from an EMBL/GenBank/DDBJ whole genome shotgun (WGS) entry which is preliminary data.</text>
</comment>
<evidence type="ECO:0000256" key="1">
    <source>
        <dbReference type="PROSITE-ProRule" id="PRU00409"/>
    </source>
</evidence>
<evidence type="ECO:0000313" key="3">
    <source>
        <dbReference type="EMBL" id="MFC5984967.1"/>
    </source>
</evidence>
<dbReference type="PROSITE" id="PS50975">
    <property type="entry name" value="ATP_GRASP"/>
    <property type="match status" value="1"/>
</dbReference>